<feature type="transmembrane region" description="Helical" evidence="1">
    <location>
        <begin position="126"/>
        <end position="148"/>
    </location>
</feature>
<sequence length="222" mass="23916">MKMRTLLAVIVGLAGILYSAWVLEFVLDTGLDPMRSFLSELDAANRPFREVFSWGDRITGTLALIGAAIGLSILPRRRLTVVGWSAFGVFGASTIADALAPIECIPGIDPGCPSGPSGLFPQLHHIHALTSSVAVFAIFVTMVTFTLAARRYGSWPLLRTWGLAVFVVVTVTTAWMLIADNLPGDYSLGLAQRIQIAGMSVWMVMLGVASYRTPAVTWKGHP</sequence>
<dbReference type="Proteomes" id="UP000654257">
    <property type="component" value="Unassembled WGS sequence"/>
</dbReference>
<keyword evidence="1" id="KW-0472">Membrane</keyword>
<organism evidence="2 3">
    <name type="scientific">Rhodococcoides trifolii</name>
    <dbReference type="NCBI Taxonomy" id="908250"/>
    <lineage>
        <taxon>Bacteria</taxon>
        <taxon>Bacillati</taxon>
        <taxon>Actinomycetota</taxon>
        <taxon>Actinomycetes</taxon>
        <taxon>Mycobacteriales</taxon>
        <taxon>Nocardiaceae</taxon>
        <taxon>Rhodococcoides</taxon>
    </lineage>
</organism>
<comment type="caution">
    <text evidence="2">The sequence shown here is derived from an EMBL/GenBank/DDBJ whole genome shotgun (WGS) entry which is preliminary data.</text>
</comment>
<evidence type="ECO:0008006" key="4">
    <source>
        <dbReference type="Google" id="ProtNLM"/>
    </source>
</evidence>
<name>A0A917G1F0_9NOCA</name>
<evidence type="ECO:0000313" key="3">
    <source>
        <dbReference type="Proteomes" id="UP000654257"/>
    </source>
</evidence>
<dbReference type="InterPro" id="IPR009339">
    <property type="entry name" value="DUF998"/>
</dbReference>
<evidence type="ECO:0000313" key="2">
    <source>
        <dbReference type="EMBL" id="GGG18169.1"/>
    </source>
</evidence>
<keyword evidence="1" id="KW-0812">Transmembrane</keyword>
<keyword evidence="1" id="KW-1133">Transmembrane helix</keyword>
<proteinExistence type="predicted"/>
<feature type="transmembrane region" description="Helical" evidence="1">
    <location>
        <begin position="190"/>
        <end position="211"/>
    </location>
</feature>
<dbReference type="EMBL" id="BMCU01000004">
    <property type="protein sequence ID" value="GGG18169.1"/>
    <property type="molecule type" value="Genomic_DNA"/>
</dbReference>
<feature type="transmembrane region" description="Helical" evidence="1">
    <location>
        <begin position="81"/>
        <end position="100"/>
    </location>
</feature>
<gene>
    <name evidence="2" type="ORF">GCM10007304_35230</name>
</gene>
<reference evidence="2" key="1">
    <citation type="journal article" date="2014" name="Int. J. Syst. Evol. Microbiol.">
        <title>Complete genome sequence of Corynebacterium casei LMG S-19264T (=DSM 44701T), isolated from a smear-ripened cheese.</title>
        <authorList>
            <consortium name="US DOE Joint Genome Institute (JGI-PGF)"/>
            <person name="Walter F."/>
            <person name="Albersmeier A."/>
            <person name="Kalinowski J."/>
            <person name="Ruckert C."/>
        </authorList>
    </citation>
    <scope>NUCLEOTIDE SEQUENCE</scope>
    <source>
        <strain evidence="2">CCM 7905</strain>
    </source>
</reference>
<dbReference type="Pfam" id="PF06197">
    <property type="entry name" value="DUF998"/>
    <property type="match status" value="1"/>
</dbReference>
<feature type="transmembrane region" description="Helical" evidence="1">
    <location>
        <begin position="57"/>
        <end position="74"/>
    </location>
</feature>
<reference evidence="2" key="2">
    <citation type="submission" date="2020-09" db="EMBL/GenBank/DDBJ databases">
        <authorList>
            <person name="Sun Q."/>
            <person name="Sedlacek I."/>
        </authorList>
    </citation>
    <scope>NUCLEOTIDE SEQUENCE</scope>
    <source>
        <strain evidence="2">CCM 7905</strain>
    </source>
</reference>
<evidence type="ECO:0000256" key="1">
    <source>
        <dbReference type="SAM" id="Phobius"/>
    </source>
</evidence>
<dbReference type="AlphaFoldDB" id="A0A917G1F0"/>
<protein>
    <recommendedName>
        <fullName evidence="4">DUF998 domain-containing protein</fullName>
    </recommendedName>
</protein>
<keyword evidence="3" id="KW-1185">Reference proteome</keyword>
<dbReference type="RefSeq" id="WP_188546214.1">
    <property type="nucleotide sequence ID" value="NZ_BMCU01000004.1"/>
</dbReference>
<feature type="transmembrane region" description="Helical" evidence="1">
    <location>
        <begin position="160"/>
        <end position="178"/>
    </location>
</feature>
<accession>A0A917G1F0</accession>